<keyword evidence="6 10" id="KW-1133">Transmembrane helix</keyword>
<feature type="compositionally biased region" description="Basic and acidic residues" evidence="9">
    <location>
        <begin position="188"/>
        <end position="197"/>
    </location>
</feature>
<dbReference type="EMBL" id="LQQC01000012">
    <property type="protein sequence ID" value="KXZ57271.1"/>
    <property type="molecule type" value="Genomic_DNA"/>
</dbReference>
<evidence type="ECO:0000256" key="10">
    <source>
        <dbReference type="SAM" id="Phobius"/>
    </source>
</evidence>
<reference evidence="12 13" key="1">
    <citation type="submission" date="2016-01" db="EMBL/GenBank/DDBJ databases">
        <title>Use of Whole Genome Sequencing to ascertain that Brevibacterium massiliense (Roux, Raoult 2009) is a later heterotypic synonym of Brevibacterium ravenspurgense (Mages 2008).</title>
        <authorList>
            <person name="Bernier A.-M."/>
            <person name="Burdz T."/>
            <person name="Huynh C."/>
            <person name="Pachecho A.L."/>
            <person name="Wiebe D."/>
            <person name="Bonner C."/>
            <person name="Bernard K."/>
        </authorList>
    </citation>
    <scope>NUCLEOTIDE SEQUENCE [LARGE SCALE GENOMIC DNA]</scope>
    <source>
        <strain evidence="12 13">CCUG56047</strain>
    </source>
</reference>
<dbReference type="Pfam" id="PF04290">
    <property type="entry name" value="DctQ"/>
    <property type="match status" value="1"/>
</dbReference>
<keyword evidence="3" id="KW-1003">Cell membrane</keyword>
<evidence type="ECO:0000313" key="13">
    <source>
        <dbReference type="Proteomes" id="UP000243589"/>
    </source>
</evidence>
<evidence type="ECO:0000313" key="12">
    <source>
        <dbReference type="EMBL" id="KXZ57271.1"/>
    </source>
</evidence>
<keyword evidence="5 10" id="KW-0812">Transmembrane</keyword>
<dbReference type="PATRIC" id="fig|479117.4.peg.1774"/>
<proteinExistence type="inferred from homology"/>
<keyword evidence="2" id="KW-0813">Transport</keyword>
<dbReference type="InterPro" id="IPR055348">
    <property type="entry name" value="DctQ"/>
</dbReference>
<evidence type="ECO:0000256" key="6">
    <source>
        <dbReference type="ARBA" id="ARBA00022989"/>
    </source>
</evidence>
<evidence type="ECO:0000256" key="2">
    <source>
        <dbReference type="ARBA" id="ARBA00022448"/>
    </source>
</evidence>
<feature type="region of interest" description="Disordered" evidence="9">
    <location>
        <begin position="177"/>
        <end position="197"/>
    </location>
</feature>
<dbReference type="PANTHER" id="PTHR35011:SF10">
    <property type="entry name" value="TRAP TRANSPORTER SMALL PERMEASE PROTEIN"/>
    <property type="match status" value="1"/>
</dbReference>
<comment type="caution">
    <text evidence="12">The sequence shown here is derived from an EMBL/GenBank/DDBJ whole genome shotgun (WGS) entry which is preliminary data.</text>
</comment>
<accession>A0A150H5E5</accession>
<evidence type="ECO:0000256" key="7">
    <source>
        <dbReference type="ARBA" id="ARBA00023136"/>
    </source>
</evidence>
<evidence type="ECO:0000256" key="4">
    <source>
        <dbReference type="ARBA" id="ARBA00022519"/>
    </source>
</evidence>
<name>A0A150H5E5_9MICO</name>
<feature type="transmembrane region" description="Helical" evidence="10">
    <location>
        <begin position="126"/>
        <end position="148"/>
    </location>
</feature>
<evidence type="ECO:0000256" key="9">
    <source>
        <dbReference type="SAM" id="MobiDB-lite"/>
    </source>
</evidence>
<comment type="similarity">
    <text evidence="8">Belongs to the TRAP transporter small permease family.</text>
</comment>
<sequence>MQQLSKLLGRVLSVITALVIIVMMLHVVINALSRFFFSTPIYGTNEIAGFWYLPIIALLGIPVAQLQREHIVVALLLDRMSARAAGWCMLLASLATAAVCAGFAWFGLHRAVEQMELGATAGVTTIITWPVFFLLPVVFGLMTLICVLEAITYFRAVLSDEPEQIYVSEVEKEIAEVEENTAPGGGETEPRSTEVRS</sequence>
<evidence type="ECO:0000256" key="8">
    <source>
        <dbReference type="ARBA" id="ARBA00038436"/>
    </source>
</evidence>
<dbReference type="AlphaFoldDB" id="A0A150H5E5"/>
<dbReference type="RefSeq" id="WP_062022570.1">
    <property type="nucleotide sequence ID" value="NZ_JAKRCZ010000014.1"/>
</dbReference>
<keyword evidence="7 10" id="KW-0472">Membrane</keyword>
<keyword evidence="4" id="KW-0997">Cell inner membrane</keyword>
<dbReference type="GO" id="GO:0005886">
    <property type="term" value="C:plasma membrane"/>
    <property type="evidence" value="ECO:0007669"/>
    <property type="project" value="UniProtKB-SubCell"/>
</dbReference>
<dbReference type="PANTHER" id="PTHR35011">
    <property type="entry name" value="2,3-DIKETO-L-GULONATE TRAP TRANSPORTER SMALL PERMEASE PROTEIN YIAM"/>
    <property type="match status" value="1"/>
</dbReference>
<feature type="transmembrane region" description="Helical" evidence="10">
    <location>
        <begin position="87"/>
        <end position="106"/>
    </location>
</feature>
<keyword evidence="13" id="KW-1185">Reference proteome</keyword>
<dbReference type="GO" id="GO:0015740">
    <property type="term" value="P:C4-dicarboxylate transport"/>
    <property type="evidence" value="ECO:0007669"/>
    <property type="project" value="TreeGrafter"/>
</dbReference>
<comment type="subcellular location">
    <subcellularLocation>
        <location evidence="1">Cell inner membrane</location>
        <topology evidence="1">Multi-pass membrane protein</topology>
    </subcellularLocation>
</comment>
<dbReference type="InterPro" id="IPR007387">
    <property type="entry name" value="TRAP_DctQ"/>
</dbReference>
<dbReference type="Proteomes" id="UP000243589">
    <property type="component" value="Unassembled WGS sequence"/>
</dbReference>
<evidence type="ECO:0000256" key="3">
    <source>
        <dbReference type="ARBA" id="ARBA00022475"/>
    </source>
</evidence>
<feature type="domain" description="Tripartite ATP-independent periplasmic transporters DctQ component" evidence="11">
    <location>
        <begin position="23"/>
        <end position="154"/>
    </location>
</feature>
<organism evidence="12 13">
    <name type="scientific">Brevibacterium ravenspurgense</name>
    <dbReference type="NCBI Taxonomy" id="479117"/>
    <lineage>
        <taxon>Bacteria</taxon>
        <taxon>Bacillati</taxon>
        <taxon>Actinomycetota</taxon>
        <taxon>Actinomycetes</taxon>
        <taxon>Micrococcales</taxon>
        <taxon>Brevibacteriaceae</taxon>
        <taxon>Brevibacterium</taxon>
    </lineage>
</organism>
<gene>
    <name evidence="12" type="ORF">Bravens_01791</name>
</gene>
<evidence type="ECO:0000259" key="11">
    <source>
        <dbReference type="Pfam" id="PF04290"/>
    </source>
</evidence>
<feature type="transmembrane region" description="Helical" evidence="10">
    <location>
        <begin position="49"/>
        <end position="66"/>
    </location>
</feature>
<protein>
    <submittedName>
        <fullName evidence="12">2,3-diketo-L-gulonate TRAP transporter small permease protein YiaM</fullName>
    </submittedName>
</protein>
<dbReference type="GO" id="GO:0022857">
    <property type="term" value="F:transmembrane transporter activity"/>
    <property type="evidence" value="ECO:0007669"/>
    <property type="project" value="TreeGrafter"/>
</dbReference>
<feature type="transmembrane region" description="Helical" evidence="10">
    <location>
        <begin position="7"/>
        <end position="29"/>
    </location>
</feature>
<evidence type="ECO:0000256" key="1">
    <source>
        <dbReference type="ARBA" id="ARBA00004429"/>
    </source>
</evidence>
<evidence type="ECO:0000256" key="5">
    <source>
        <dbReference type="ARBA" id="ARBA00022692"/>
    </source>
</evidence>